<dbReference type="Proteomes" id="UP000809273">
    <property type="component" value="Unassembled WGS sequence"/>
</dbReference>
<evidence type="ECO:0000313" key="3">
    <source>
        <dbReference type="Proteomes" id="UP000809273"/>
    </source>
</evidence>
<gene>
    <name evidence="2" type="ORF">JW984_02500</name>
</gene>
<dbReference type="Gene3D" id="2.60.120.1440">
    <property type="match status" value="1"/>
</dbReference>
<feature type="non-terminal residue" evidence="2">
    <location>
        <position position="1"/>
    </location>
</feature>
<feature type="domain" description="FecR protein" evidence="1">
    <location>
        <begin position="1"/>
        <end position="100"/>
    </location>
</feature>
<evidence type="ECO:0000313" key="2">
    <source>
        <dbReference type="EMBL" id="MBN1572046.1"/>
    </source>
</evidence>
<dbReference type="PANTHER" id="PTHR38731">
    <property type="entry name" value="LIPL45-RELATED LIPOPROTEIN-RELATED"/>
    <property type="match status" value="1"/>
</dbReference>
<dbReference type="InterPro" id="IPR006860">
    <property type="entry name" value="FecR"/>
</dbReference>
<proteinExistence type="predicted"/>
<organism evidence="2 3">
    <name type="scientific">Candidatus Zymogenus saltonus</name>
    <dbReference type="NCBI Taxonomy" id="2844893"/>
    <lineage>
        <taxon>Bacteria</taxon>
        <taxon>Deltaproteobacteria</taxon>
        <taxon>Candidatus Zymogenia</taxon>
        <taxon>Candidatus Zymogeniales</taxon>
        <taxon>Candidatus Zymogenaceae</taxon>
        <taxon>Candidatus Zymogenus</taxon>
    </lineage>
</organism>
<name>A0A9D8KAB4_9DELT</name>
<dbReference type="AlphaFoldDB" id="A0A9D8KAB4"/>
<protein>
    <submittedName>
        <fullName evidence="2">FecR domain-containing protein</fullName>
    </submittedName>
</protein>
<dbReference type="SUPFAM" id="SSF81296">
    <property type="entry name" value="E set domains"/>
    <property type="match status" value="1"/>
</dbReference>
<comment type="caution">
    <text evidence="2">The sequence shown here is derived from an EMBL/GenBank/DDBJ whole genome shotgun (WGS) entry which is preliminary data.</text>
</comment>
<dbReference type="InterPro" id="IPR014756">
    <property type="entry name" value="Ig_E-set"/>
</dbReference>
<dbReference type="EMBL" id="JAFGIX010000010">
    <property type="protein sequence ID" value="MBN1572046.1"/>
    <property type="molecule type" value="Genomic_DNA"/>
</dbReference>
<dbReference type="Gene3D" id="2.60.40.650">
    <property type="match status" value="1"/>
</dbReference>
<dbReference type="PANTHER" id="PTHR38731:SF1">
    <property type="entry name" value="FECR PROTEIN DOMAIN-CONTAINING PROTEIN"/>
    <property type="match status" value="1"/>
</dbReference>
<dbReference type="Pfam" id="PF04773">
    <property type="entry name" value="FecR"/>
    <property type="match status" value="1"/>
</dbReference>
<reference evidence="2" key="2">
    <citation type="submission" date="2021-01" db="EMBL/GenBank/DDBJ databases">
        <authorList>
            <person name="Hahn C.R."/>
            <person name="Youssef N.H."/>
            <person name="Elshahed M."/>
        </authorList>
    </citation>
    <scope>NUCLEOTIDE SEQUENCE</scope>
    <source>
        <strain evidence="2">Zod_Metabat.24</strain>
    </source>
</reference>
<accession>A0A9D8KAB4</accession>
<sequence length="519" mass="56958">TDSESSVELKLADGSVIKIGEESHVIIKEFSQVEVTKVSRSKFELIKGKVRAVVKPLIGKESRFTIESDNVTLGVRSTDFGMIFDPDLGNTNVISVEGCVSILAKNFPSLDALEVCTMEELLVSGSDSPGSVKKVDVEKLKEFLEEMGFKGEEGTSGSEEILPPEITSAILNNRINLEDMEDVLTLTKSDLGVDGKISIAGTAEDGKYGITKVEVTTDGGMTWSAAGGADRWTFAFKPEADMEYELMMRATNEKDVVSDPEDFGSFTVKYTDVSYEEIAKEFIDNFFRYVKSSNTTGLGDLISDSYDGKAASLFTKDELLDDNLEEFFDTNQDFTISYSINQVSYDGKSVIVSTSWNASIGGVSSSGTTKWWLSQSDNYTLIHTEGKWFTDEYMYIGTPELVVTLRSTGIPACPDGVRIMLVAPKVPASQDSVIVDIEVYCDIPKEVTLTRSFYEKETGKKGGFGGDFYVYDTGSPTCTAVPPQVVPYEPFLYYGGADKSLGVSYSDYGYSFFETIMMP</sequence>
<reference evidence="2" key="1">
    <citation type="journal article" date="2021" name="Environ. Microbiol.">
        <title>Genomic characterization of three novel Desulfobacterota classes expand the metabolic and phylogenetic diversity of the phylum.</title>
        <authorList>
            <person name="Murphy C.L."/>
            <person name="Biggerstaff J."/>
            <person name="Eichhorn A."/>
            <person name="Ewing E."/>
            <person name="Shahan R."/>
            <person name="Soriano D."/>
            <person name="Stewart S."/>
            <person name="VanMol K."/>
            <person name="Walker R."/>
            <person name="Walters P."/>
            <person name="Elshahed M.S."/>
            <person name="Youssef N.H."/>
        </authorList>
    </citation>
    <scope>NUCLEOTIDE SEQUENCE</scope>
    <source>
        <strain evidence="2">Zod_Metabat.24</strain>
    </source>
</reference>
<evidence type="ECO:0000259" key="1">
    <source>
        <dbReference type="Pfam" id="PF04773"/>
    </source>
</evidence>